<protein>
    <submittedName>
        <fullName evidence="2">Uncharacterized protein</fullName>
    </submittedName>
</protein>
<gene>
    <name evidence="2" type="ORF">SAMN05421638_0770</name>
</gene>
<reference evidence="3" key="1">
    <citation type="submission" date="2016-10" db="EMBL/GenBank/DDBJ databases">
        <authorList>
            <person name="Varghese N."/>
            <person name="Submissions S."/>
        </authorList>
    </citation>
    <scope>NUCLEOTIDE SEQUENCE [LARGE SCALE GENOMIC DNA]</scope>
    <source>
        <strain evidence="3">DSM 22251</strain>
    </source>
</reference>
<evidence type="ECO:0000313" key="3">
    <source>
        <dbReference type="Proteomes" id="UP000242560"/>
    </source>
</evidence>
<keyword evidence="3" id="KW-1185">Reference proteome</keyword>
<feature type="transmembrane region" description="Helical" evidence="1">
    <location>
        <begin position="36"/>
        <end position="55"/>
    </location>
</feature>
<evidence type="ECO:0000256" key="1">
    <source>
        <dbReference type="SAM" id="Phobius"/>
    </source>
</evidence>
<keyword evidence="1" id="KW-1133">Transmembrane helix</keyword>
<organism evidence="2 3">
    <name type="scientific">Kaistella treverensis</name>
    <dbReference type="NCBI Taxonomy" id="631455"/>
    <lineage>
        <taxon>Bacteria</taxon>
        <taxon>Pseudomonadati</taxon>
        <taxon>Bacteroidota</taxon>
        <taxon>Flavobacteriia</taxon>
        <taxon>Flavobacteriales</taxon>
        <taxon>Weeksellaceae</taxon>
        <taxon>Chryseobacterium group</taxon>
        <taxon>Kaistella</taxon>
    </lineage>
</organism>
<dbReference type="Proteomes" id="UP000242560">
    <property type="component" value="Unassembled WGS sequence"/>
</dbReference>
<feature type="transmembrane region" description="Helical" evidence="1">
    <location>
        <begin position="6"/>
        <end position="24"/>
    </location>
</feature>
<evidence type="ECO:0000313" key="2">
    <source>
        <dbReference type="EMBL" id="SFI71056.1"/>
    </source>
</evidence>
<sequence>MNITEFIFLIISAAILNVAVFFLFKKFIFRMENPAMKFLGLNIIKDLIWVVFWLSRLQNTTESFLAVIGVFLVMSIFLYFKVIQMLNRS</sequence>
<keyword evidence="1" id="KW-0812">Transmembrane</keyword>
<dbReference type="RefSeq" id="WP_089818747.1">
    <property type="nucleotide sequence ID" value="NZ_FORQ01000001.1"/>
</dbReference>
<dbReference type="EMBL" id="FORQ01000001">
    <property type="protein sequence ID" value="SFI71056.1"/>
    <property type="molecule type" value="Genomic_DNA"/>
</dbReference>
<keyword evidence="1" id="KW-0472">Membrane</keyword>
<feature type="transmembrane region" description="Helical" evidence="1">
    <location>
        <begin position="61"/>
        <end position="80"/>
    </location>
</feature>
<name>A0A1I3KEY4_9FLAO</name>
<proteinExistence type="predicted"/>
<dbReference type="AlphaFoldDB" id="A0A1I3KEY4"/>
<accession>A0A1I3KEY4</accession>